<dbReference type="SFLD" id="SFLDG01135">
    <property type="entry name" value="C1.5.6:_HAD__Beta-PGM__Phospha"/>
    <property type="match status" value="1"/>
</dbReference>
<dbReference type="NCBIfam" id="TIGR01549">
    <property type="entry name" value="HAD-SF-IA-v1"/>
    <property type="match status" value="1"/>
</dbReference>
<proteinExistence type="inferred from homology"/>
<evidence type="ECO:0000256" key="3">
    <source>
        <dbReference type="ARBA" id="ARBA00006171"/>
    </source>
</evidence>
<gene>
    <name evidence="5" type="ORF">P0M35_06705</name>
</gene>
<comment type="pathway">
    <text evidence="2">Organic acid metabolism; glycolate biosynthesis; glycolate from 2-phosphoglycolate: step 1/1.</text>
</comment>
<dbReference type="EMBL" id="JARGDL010000007">
    <property type="protein sequence ID" value="MDF1611834.1"/>
    <property type="molecule type" value="Genomic_DNA"/>
</dbReference>
<comment type="similarity">
    <text evidence="3">Belongs to the HAD-like hydrolase superfamily. CbbY/CbbZ/Gph/YieH family.</text>
</comment>
<dbReference type="Proteomes" id="UP001221302">
    <property type="component" value="Unassembled WGS sequence"/>
</dbReference>
<dbReference type="GO" id="GO:0006281">
    <property type="term" value="P:DNA repair"/>
    <property type="evidence" value="ECO:0007669"/>
    <property type="project" value="TreeGrafter"/>
</dbReference>
<evidence type="ECO:0000256" key="2">
    <source>
        <dbReference type="ARBA" id="ARBA00004818"/>
    </source>
</evidence>
<name>A0AAE3NZY4_9BACT</name>
<dbReference type="PRINTS" id="PR00413">
    <property type="entry name" value="HADHALOGNASE"/>
</dbReference>
<evidence type="ECO:0000256" key="4">
    <source>
        <dbReference type="ARBA" id="ARBA00013078"/>
    </source>
</evidence>
<comment type="caution">
    <text evidence="5">The sequence shown here is derived from an EMBL/GenBank/DDBJ whole genome shotgun (WGS) entry which is preliminary data.</text>
</comment>
<dbReference type="AlphaFoldDB" id="A0AAE3NZY4"/>
<dbReference type="SFLD" id="SFLDS00003">
    <property type="entry name" value="Haloacid_Dehalogenase"/>
    <property type="match status" value="1"/>
</dbReference>
<dbReference type="PANTHER" id="PTHR43434:SF1">
    <property type="entry name" value="PHOSPHOGLYCOLATE PHOSPHATASE"/>
    <property type="match status" value="1"/>
</dbReference>
<dbReference type="InterPro" id="IPR050155">
    <property type="entry name" value="HAD-like_hydrolase_sf"/>
</dbReference>
<dbReference type="GO" id="GO:0005829">
    <property type="term" value="C:cytosol"/>
    <property type="evidence" value="ECO:0007669"/>
    <property type="project" value="TreeGrafter"/>
</dbReference>
<keyword evidence="6" id="KW-1185">Reference proteome</keyword>
<protein>
    <recommendedName>
        <fullName evidence="4">phosphoglycolate phosphatase</fullName>
        <ecNumber evidence="4">3.1.3.18</ecNumber>
    </recommendedName>
</protein>
<dbReference type="InterPro" id="IPR006439">
    <property type="entry name" value="HAD-SF_hydro_IA"/>
</dbReference>
<organism evidence="5 6">
    <name type="scientific">Stygiobacter electus</name>
    <dbReference type="NCBI Taxonomy" id="3032292"/>
    <lineage>
        <taxon>Bacteria</taxon>
        <taxon>Pseudomonadati</taxon>
        <taxon>Ignavibacteriota</taxon>
        <taxon>Ignavibacteria</taxon>
        <taxon>Ignavibacteriales</taxon>
        <taxon>Melioribacteraceae</taxon>
        <taxon>Stygiobacter</taxon>
    </lineage>
</organism>
<dbReference type="SFLD" id="SFLDG01129">
    <property type="entry name" value="C1.5:_HAD__Beta-PGM__Phosphata"/>
    <property type="match status" value="1"/>
</dbReference>
<dbReference type="InterPro" id="IPR023214">
    <property type="entry name" value="HAD_sf"/>
</dbReference>
<dbReference type="EC" id="3.1.3.18" evidence="4"/>
<reference evidence="5" key="1">
    <citation type="submission" date="2023-03" db="EMBL/GenBank/DDBJ databases">
        <title>Stygiobacter electus gen. nov., sp. nov., facultatively anaerobic thermotolerant bacterium of the class Ignavibacteria from a well of Yessentuki mineral water deposit.</title>
        <authorList>
            <person name="Podosokorskaya O.A."/>
            <person name="Elcheninov A.G."/>
            <person name="Petrova N.F."/>
            <person name="Zavarzina D.G."/>
            <person name="Kublanov I.V."/>
            <person name="Merkel A.Y."/>
        </authorList>
    </citation>
    <scope>NUCLEOTIDE SEQUENCE</scope>
    <source>
        <strain evidence="5">09-Me</strain>
    </source>
</reference>
<dbReference type="InterPro" id="IPR023198">
    <property type="entry name" value="PGP-like_dom2"/>
</dbReference>
<dbReference type="InterPro" id="IPR041492">
    <property type="entry name" value="HAD_2"/>
</dbReference>
<dbReference type="InterPro" id="IPR036412">
    <property type="entry name" value="HAD-like_sf"/>
</dbReference>
<dbReference type="Gene3D" id="3.40.50.1000">
    <property type="entry name" value="HAD superfamily/HAD-like"/>
    <property type="match status" value="1"/>
</dbReference>
<accession>A0AAE3NZY4</accession>
<dbReference type="Gene3D" id="1.10.150.240">
    <property type="entry name" value="Putative phosphatase, domain 2"/>
    <property type="match status" value="1"/>
</dbReference>
<evidence type="ECO:0000313" key="6">
    <source>
        <dbReference type="Proteomes" id="UP001221302"/>
    </source>
</evidence>
<dbReference type="GO" id="GO:0008967">
    <property type="term" value="F:phosphoglycolate phosphatase activity"/>
    <property type="evidence" value="ECO:0007669"/>
    <property type="project" value="UniProtKB-EC"/>
</dbReference>
<dbReference type="SUPFAM" id="SSF56784">
    <property type="entry name" value="HAD-like"/>
    <property type="match status" value="1"/>
</dbReference>
<evidence type="ECO:0000313" key="5">
    <source>
        <dbReference type="EMBL" id="MDF1611834.1"/>
    </source>
</evidence>
<evidence type="ECO:0000256" key="1">
    <source>
        <dbReference type="ARBA" id="ARBA00000830"/>
    </source>
</evidence>
<keyword evidence="5" id="KW-0378">Hydrolase</keyword>
<dbReference type="PANTHER" id="PTHR43434">
    <property type="entry name" value="PHOSPHOGLYCOLATE PHOSPHATASE"/>
    <property type="match status" value="1"/>
</dbReference>
<dbReference type="RefSeq" id="WP_321535600.1">
    <property type="nucleotide sequence ID" value="NZ_JARGDL010000007.1"/>
</dbReference>
<comment type="catalytic activity">
    <reaction evidence="1">
        <text>2-phosphoglycolate + H2O = glycolate + phosphate</text>
        <dbReference type="Rhea" id="RHEA:14369"/>
        <dbReference type="ChEBI" id="CHEBI:15377"/>
        <dbReference type="ChEBI" id="CHEBI:29805"/>
        <dbReference type="ChEBI" id="CHEBI:43474"/>
        <dbReference type="ChEBI" id="CHEBI:58033"/>
        <dbReference type="EC" id="3.1.3.18"/>
    </reaction>
</comment>
<sequence>MRNFDGFIFDIDGTIAKTNKLIFETFRFVSNKYLSKNFTDEDIIKFFGPTEDVILKELMKENYEEARKDYFQYYTENHNLLAETFPGIDEILKLIKKENIPTSIYTGKGKDSTRITLDKLGLTKYFDLIVTGDDILAHKPSPEGIEIFIKHFNLNRDKVLMIGDAPADIIAARNAKIKCASVLWDSYAREKVLNMNSDFIFYTVNELKNFIKENI</sequence>
<dbReference type="Pfam" id="PF13419">
    <property type="entry name" value="HAD_2"/>
    <property type="match status" value="1"/>
</dbReference>